<evidence type="ECO:0000256" key="2">
    <source>
        <dbReference type="ARBA" id="ARBA00022730"/>
    </source>
</evidence>
<dbReference type="Pfam" id="PF05833">
    <property type="entry name" value="NFACT_N"/>
    <property type="match status" value="1"/>
</dbReference>
<evidence type="ECO:0000313" key="7">
    <source>
        <dbReference type="EMBL" id="MBM6754799.1"/>
    </source>
</evidence>
<dbReference type="InterPro" id="IPR051608">
    <property type="entry name" value="RQC_Subunit_NEMF"/>
</dbReference>
<keyword evidence="1 5" id="KW-0820">tRNA-binding</keyword>
<comment type="similarity">
    <text evidence="5">Belongs to the NEMF family.</text>
</comment>
<proteinExistence type="inferred from homology"/>
<name>A0ABS2EQJ7_9LACO</name>
<dbReference type="Gene3D" id="2.30.310.10">
    <property type="entry name" value="ibrinogen binding protein from staphylococcus aureus domain"/>
    <property type="match status" value="1"/>
</dbReference>
<dbReference type="RefSeq" id="WP_204777036.1">
    <property type="nucleotide sequence ID" value="NZ_JACJJQ010000053.1"/>
</dbReference>
<dbReference type="Gene3D" id="3.40.970.40">
    <property type="entry name" value="fibrinogen binding protein from staphylococcus aureus domain like"/>
    <property type="match status" value="1"/>
</dbReference>
<dbReference type="PANTHER" id="PTHR15239">
    <property type="entry name" value="NUCLEAR EXPORT MEDIATOR FACTOR NEMF"/>
    <property type="match status" value="1"/>
</dbReference>
<evidence type="ECO:0000256" key="4">
    <source>
        <dbReference type="ARBA" id="ARBA00022917"/>
    </source>
</evidence>
<feature type="domain" description="NFACT RNA-binding" evidence="6">
    <location>
        <begin position="451"/>
        <end position="548"/>
    </location>
</feature>
<dbReference type="InterPro" id="IPR008532">
    <property type="entry name" value="NFACT_RNA-bd"/>
</dbReference>
<keyword evidence="3 5" id="KW-0694">RNA-binding</keyword>
<evidence type="ECO:0000256" key="5">
    <source>
        <dbReference type="HAMAP-Rule" id="MF_00844"/>
    </source>
</evidence>
<organism evidence="7 8">
    <name type="scientific">Limosilactobacillus alvi</name>
    <dbReference type="NCBI Taxonomy" id="990412"/>
    <lineage>
        <taxon>Bacteria</taxon>
        <taxon>Bacillati</taxon>
        <taxon>Bacillota</taxon>
        <taxon>Bacilli</taxon>
        <taxon>Lactobacillales</taxon>
        <taxon>Lactobacillaceae</taxon>
        <taxon>Limosilactobacillus</taxon>
    </lineage>
</organism>
<accession>A0ABS2EQJ7</accession>
<reference evidence="7 8" key="1">
    <citation type="journal article" date="2021" name="Sci. Rep.">
        <title>The distribution of antibiotic resistance genes in chicken gut microbiota commensals.</title>
        <authorList>
            <person name="Juricova H."/>
            <person name="Matiasovicova J."/>
            <person name="Kubasova T."/>
            <person name="Cejkova D."/>
            <person name="Rychlik I."/>
        </authorList>
    </citation>
    <scope>NUCLEOTIDE SEQUENCE [LARGE SCALE GENOMIC DNA]</scope>
    <source>
        <strain evidence="7 8">An810</strain>
    </source>
</reference>
<comment type="subunit">
    <text evidence="5">Associates with stalled 50S ribosomal subunits. Binds to RqcP.</text>
</comment>
<protein>
    <recommendedName>
        <fullName evidence="5">Rqc2 homolog RqcH</fullName>
        <shortName evidence="5">RqcH</shortName>
    </recommendedName>
</protein>
<dbReference type="EMBL" id="JACJJQ010000053">
    <property type="protein sequence ID" value="MBM6754799.1"/>
    <property type="molecule type" value="Genomic_DNA"/>
</dbReference>
<keyword evidence="5" id="KW-0175">Coiled coil</keyword>
<dbReference type="Pfam" id="PF05670">
    <property type="entry name" value="NFACT-R_1"/>
    <property type="match status" value="1"/>
</dbReference>
<evidence type="ECO:0000259" key="6">
    <source>
        <dbReference type="Pfam" id="PF05670"/>
    </source>
</evidence>
<keyword evidence="2 5" id="KW-0699">rRNA-binding</keyword>
<evidence type="ECO:0000256" key="3">
    <source>
        <dbReference type="ARBA" id="ARBA00022884"/>
    </source>
</evidence>
<comment type="caution">
    <text evidence="7">The sequence shown here is derived from an EMBL/GenBank/DDBJ whole genome shotgun (WGS) entry which is preliminary data.</text>
</comment>
<feature type="coiled-coil region" evidence="5">
    <location>
        <begin position="294"/>
        <end position="321"/>
    </location>
</feature>
<dbReference type="HAMAP" id="MF_00844_B">
    <property type="entry name" value="RqcH_B"/>
    <property type="match status" value="1"/>
</dbReference>
<evidence type="ECO:0000256" key="1">
    <source>
        <dbReference type="ARBA" id="ARBA00022555"/>
    </source>
</evidence>
<keyword evidence="4 5" id="KW-0648">Protein biosynthesis</keyword>
<evidence type="ECO:0000313" key="8">
    <source>
        <dbReference type="Proteomes" id="UP000776629"/>
    </source>
</evidence>
<dbReference type="Proteomes" id="UP000776629">
    <property type="component" value="Unassembled WGS sequence"/>
</dbReference>
<gene>
    <name evidence="5" type="primary">rqcH</name>
    <name evidence="7" type="ORF">H5993_08520</name>
</gene>
<sequence>MAFDGFFTHAMVVELNQSLTGGRVMRVNQPYPNEMIMVIRAHRKNQRLLISANPAYPRFQLTKIPYQNPAVPSNFTMTMRKYLEGAILTKIEQVENDRVVTFHFTTRDELGDTEDLVLYVEIMARHSNATLVNQNTGKVIDALKHVGSDQNRFRTILPGSTWRMPPKQERTNPYLPNSKYPTLVKTYSEVSDLAHQLQATYQGLSTNLAQELANRLLASDNLPQTYTEFLKAFDHPEPTLIEFTNSKQDFWALKPTATPITQINNFESLSALLDHFYAHKAEHDRTKELAGQVLKIVNTEIKKDQRKIKKLQKELAAADQADFYRIRGEILTTYLGQVKPGATKITLPNFYDENHPLEIELSPELSPSRNAQRYFTRYNKLKASIEYDHEQLRLTQAELDYLTGIVSQIAVAAPKDVQEIKIELVEQGYLKPHHRKGKKQRKVPAAKPSEYYATDGTLILVGKNNRQNDRLSFKIANKNDLWFHVKDIPGSHVVIRDANPSQQTIMEAAQIAAYFSKGQNSTHVQVDYLPIKALHKPSGAKPGFVTFRGQTTLTVDPVAPRSINSKNQ</sequence>
<comment type="function">
    <text evidence="5">Key component of the ribosome quality control system (RQC), a ribosome-associated complex that mediates the extraction of incompletely synthesized nascent chains from stalled ribosomes and their subsequent degradation. RqcH recruits Ala-charged tRNA, and with RqcP directs the elongation of stalled nascent chains on 50S ribosomal subunits, leading to non-templated C-terminal alanine extensions (Ala tail). The Ala tail promotes nascent chain degradation. May add between 1 and at least 8 Ala residues. Binds to stalled 50S ribosomal subunits.</text>
</comment>
<keyword evidence="8" id="KW-1185">Reference proteome</keyword>
<dbReference type="InterPro" id="IPR043682">
    <property type="entry name" value="RqcH_bacterial"/>
</dbReference>
<dbReference type="PANTHER" id="PTHR15239:SF6">
    <property type="entry name" value="RIBOSOME QUALITY CONTROL COMPLEX SUBUNIT NEMF"/>
    <property type="match status" value="1"/>
</dbReference>